<evidence type="ECO:0000256" key="1">
    <source>
        <dbReference type="ARBA" id="ARBA00022801"/>
    </source>
</evidence>
<dbReference type="Pfam" id="PF03959">
    <property type="entry name" value="FSH1"/>
    <property type="match status" value="1"/>
</dbReference>
<dbReference type="GO" id="GO:0005737">
    <property type="term" value="C:cytoplasm"/>
    <property type="evidence" value="ECO:0007669"/>
    <property type="project" value="TreeGrafter"/>
</dbReference>
<evidence type="ECO:0000313" key="3">
    <source>
        <dbReference type="EMBL" id="KAA8494641.1"/>
    </source>
</evidence>
<comment type="caution">
    <text evidence="3">The sequence shown here is derived from an EMBL/GenBank/DDBJ whole genome shotgun (WGS) entry which is preliminary data.</text>
</comment>
<accession>A0A5J4YT09</accession>
<keyword evidence="1" id="KW-0378">Hydrolase</keyword>
<dbReference type="SUPFAM" id="SSF53474">
    <property type="entry name" value="alpha/beta-Hydrolases"/>
    <property type="match status" value="1"/>
</dbReference>
<dbReference type="PANTHER" id="PTHR48070">
    <property type="entry name" value="ESTERASE OVCA2"/>
    <property type="match status" value="1"/>
</dbReference>
<dbReference type="GO" id="GO:0016787">
    <property type="term" value="F:hydrolase activity"/>
    <property type="evidence" value="ECO:0007669"/>
    <property type="project" value="UniProtKB-KW"/>
</dbReference>
<protein>
    <submittedName>
        <fullName evidence="3">Esterase OVCA2</fullName>
    </submittedName>
</protein>
<name>A0A5J4YT09_PORPP</name>
<feature type="domain" description="Serine hydrolase" evidence="2">
    <location>
        <begin position="2"/>
        <end position="220"/>
    </location>
</feature>
<dbReference type="PANTHER" id="PTHR48070:SF6">
    <property type="entry name" value="ESTERASE OVCA2"/>
    <property type="match status" value="1"/>
</dbReference>
<reference evidence="4" key="1">
    <citation type="journal article" date="2019" name="Nat. Commun.">
        <title>Expansion of phycobilisome linker gene families in mesophilic red algae.</title>
        <authorList>
            <person name="Lee J."/>
            <person name="Kim D."/>
            <person name="Bhattacharya D."/>
            <person name="Yoon H.S."/>
        </authorList>
    </citation>
    <scope>NUCLEOTIDE SEQUENCE [LARGE SCALE GENOMIC DNA]</scope>
    <source>
        <strain evidence="4">CCMP 1328</strain>
    </source>
</reference>
<dbReference type="GO" id="GO:0005634">
    <property type="term" value="C:nucleus"/>
    <property type="evidence" value="ECO:0007669"/>
    <property type="project" value="TreeGrafter"/>
</dbReference>
<organism evidence="3 4">
    <name type="scientific">Porphyridium purpureum</name>
    <name type="common">Red alga</name>
    <name type="synonym">Porphyridium cruentum</name>
    <dbReference type="NCBI Taxonomy" id="35688"/>
    <lineage>
        <taxon>Eukaryota</taxon>
        <taxon>Rhodophyta</taxon>
        <taxon>Bangiophyceae</taxon>
        <taxon>Porphyridiales</taxon>
        <taxon>Porphyridiaceae</taxon>
        <taxon>Porphyridium</taxon>
    </lineage>
</organism>
<proteinExistence type="predicted"/>
<dbReference type="InterPro" id="IPR029058">
    <property type="entry name" value="AB_hydrolase_fold"/>
</dbReference>
<dbReference type="InterPro" id="IPR005645">
    <property type="entry name" value="FSH-like_dom"/>
</dbReference>
<dbReference type="InterPro" id="IPR050593">
    <property type="entry name" value="LovG"/>
</dbReference>
<sequence length="242" mass="26999">MAVCLRVLMLHGFRQNAAVFRRRTGAFRKAVAKQLKEKDMSIEFVFLDAPLVVTSDHEAVAEESKQRSWWDANALSVDSDSSNGDETQAFRYAHWEETVKYIKVFCSSQSAAFDGVVGFSQGACVTALLSALAAQRSEGELQWLKFGILISAFPPRDPVLRMALYDQAQPIPIPCLHIWGEQDEIIRPSYSRLVMGAFEPQMQASYTHPGGHVVPSSKEVGAAVEEFLSAIRFRSRNDPARM</sequence>
<dbReference type="OrthoDB" id="414698at2759"/>
<dbReference type="Gene3D" id="3.40.50.1820">
    <property type="entry name" value="alpha/beta hydrolase"/>
    <property type="match status" value="1"/>
</dbReference>
<dbReference type="EMBL" id="VRMN01000004">
    <property type="protein sequence ID" value="KAA8494641.1"/>
    <property type="molecule type" value="Genomic_DNA"/>
</dbReference>
<dbReference type="AlphaFoldDB" id="A0A5J4YT09"/>
<gene>
    <name evidence="3" type="ORF">FVE85_2882</name>
</gene>
<dbReference type="OMA" id="RCAKTEN"/>
<evidence type="ECO:0000313" key="4">
    <source>
        <dbReference type="Proteomes" id="UP000324585"/>
    </source>
</evidence>
<keyword evidence="4" id="KW-1185">Reference proteome</keyword>
<dbReference type="Proteomes" id="UP000324585">
    <property type="component" value="Unassembled WGS sequence"/>
</dbReference>
<evidence type="ECO:0000259" key="2">
    <source>
        <dbReference type="Pfam" id="PF03959"/>
    </source>
</evidence>